<protein>
    <submittedName>
        <fullName evidence="2">NAD-dependent protein deacetylase of SIR2 family</fullName>
    </submittedName>
</protein>
<reference evidence="2" key="1">
    <citation type="submission" date="2020-02" db="EMBL/GenBank/DDBJ databases">
        <authorList>
            <person name="Meier V. D."/>
        </authorList>
    </citation>
    <scope>NUCLEOTIDE SEQUENCE</scope>
    <source>
        <strain evidence="2">AVDCRST_MAG89</strain>
    </source>
</reference>
<evidence type="ECO:0000313" key="2">
    <source>
        <dbReference type="EMBL" id="CAA9318826.1"/>
    </source>
</evidence>
<feature type="compositionally biased region" description="Low complexity" evidence="1">
    <location>
        <begin position="137"/>
        <end position="164"/>
    </location>
</feature>
<dbReference type="AlphaFoldDB" id="A0A6J4KY79"/>
<feature type="non-terminal residue" evidence="2">
    <location>
        <position position="258"/>
    </location>
</feature>
<dbReference type="EMBL" id="CADCTV010000332">
    <property type="protein sequence ID" value="CAA9318826.1"/>
    <property type="molecule type" value="Genomic_DNA"/>
</dbReference>
<feature type="compositionally biased region" description="Basic residues" evidence="1">
    <location>
        <begin position="174"/>
        <end position="200"/>
    </location>
</feature>
<gene>
    <name evidence="2" type="ORF">AVDCRST_MAG89-1546</name>
</gene>
<feature type="region of interest" description="Disordered" evidence="1">
    <location>
        <begin position="1"/>
        <end position="258"/>
    </location>
</feature>
<feature type="compositionally biased region" description="Low complexity" evidence="1">
    <location>
        <begin position="233"/>
        <end position="244"/>
    </location>
</feature>
<feature type="compositionally biased region" description="Basic residues" evidence="1">
    <location>
        <begin position="102"/>
        <end position="120"/>
    </location>
</feature>
<sequence>DAGRAGARGGDPGRGATRGCEQRGGDVQGERHPHLPRRHGGAVGQLRPAGAGDGAGISPRPAPRVELVRVAAPAHRTGAAQRGAPRGRGDGDGDSLAGGRHAERRRAPHGRGIGGRHRSAREHPPREVPGPRAPLFRRSASLRGRRGAGPARVPRLRIATAARRGVVRRDAPRGRRRTRVVARRPLRRHAAGRHQRHGVARGRAAAGGTPGGSPHHRGEPRAIGAHPQRRRIPAGPRRPGAPRAPRGDSAADGPRGRL</sequence>
<evidence type="ECO:0000256" key="1">
    <source>
        <dbReference type="SAM" id="MobiDB-lite"/>
    </source>
</evidence>
<feature type="non-terminal residue" evidence="2">
    <location>
        <position position="1"/>
    </location>
</feature>
<proteinExistence type="predicted"/>
<organism evidence="2">
    <name type="scientific">uncultured Gemmatimonadota bacterium</name>
    <dbReference type="NCBI Taxonomy" id="203437"/>
    <lineage>
        <taxon>Bacteria</taxon>
        <taxon>Pseudomonadati</taxon>
        <taxon>Gemmatimonadota</taxon>
        <taxon>environmental samples</taxon>
    </lineage>
</organism>
<feature type="compositionally biased region" description="Basic and acidic residues" evidence="1">
    <location>
        <begin position="20"/>
        <end position="33"/>
    </location>
</feature>
<feature type="compositionally biased region" description="Gly residues" evidence="1">
    <location>
        <begin position="1"/>
        <end position="13"/>
    </location>
</feature>
<accession>A0A6J4KY79</accession>
<name>A0A6J4KY79_9BACT</name>